<dbReference type="AlphaFoldDB" id="A0A194S9G5"/>
<keyword evidence="8" id="KW-0496">Mitochondrion</keyword>
<dbReference type="GO" id="GO:0005744">
    <property type="term" value="C:TIM23 mitochondrial import inner membrane translocase complex"/>
    <property type="evidence" value="ECO:0007669"/>
    <property type="project" value="InterPro"/>
</dbReference>
<evidence type="ECO:0000313" key="13">
    <source>
        <dbReference type="Proteomes" id="UP000053890"/>
    </source>
</evidence>
<evidence type="ECO:0000256" key="5">
    <source>
        <dbReference type="ARBA" id="ARBA00022692"/>
    </source>
</evidence>
<evidence type="ECO:0000313" key="12">
    <source>
        <dbReference type="EMBL" id="KPV77237.1"/>
    </source>
</evidence>
<dbReference type="Pfam" id="PF08294">
    <property type="entry name" value="TIM21"/>
    <property type="match status" value="1"/>
</dbReference>
<dbReference type="GeneID" id="28976656"/>
<dbReference type="PANTHER" id="PTHR13032:SF6">
    <property type="entry name" value="MITOCHONDRIAL IMPORT INNER MEMBRANE TRANSLOCASE SUBUNIT TIM21"/>
    <property type="match status" value="1"/>
</dbReference>
<evidence type="ECO:0000256" key="11">
    <source>
        <dbReference type="SAM" id="Phobius"/>
    </source>
</evidence>
<evidence type="ECO:0000256" key="2">
    <source>
        <dbReference type="ARBA" id="ARBA00010867"/>
    </source>
</evidence>
<evidence type="ECO:0000256" key="3">
    <source>
        <dbReference type="ARBA" id="ARBA00020213"/>
    </source>
</evidence>
<dbReference type="GO" id="GO:0030150">
    <property type="term" value="P:protein import into mitochondrial matrix"/>
    <property type="evidence" value="ECO:0007669"/>
    <property type="project" value="InterPro"/>
</dbReference>
<gene>
    <name evidence="12" type="ORF">RHOBADRAFT_52173</name>
</gene>
<keyword evidence="13" id="KW-1185">Reference proteome</keyword>
<keyword evidence="7 11" id="KW-1133">Transmembrane helix</keyword>
<comment type="similarity">
    <text evidence="2">Belongs to the TIM21 family.</text>
</comment>
<evidence type="ECO:0000256" key="9">
    <source>
        <dbReference type="ARBA" id="ARBA00023136"/>
    </source>
</evidence>
<dbReference type="Gene3D" id="3.10.450.320">
    <property type="entry name" value="Mitochondrial import inner membrane translocase subunit Tim21"/>
    <property type="match status" value="1"/>
</dbReference>
<feature type="region of interest" description="Disordered" evidence="10">
    <location>
        <begin position="171"/>
        <end position="194"/>
    </location>
</feature>
<dbReference type="InterPro" id="IPR013261">
    <property type="entry name" value="Tim21"/>
</dbReference>
<dbReference type="Proteomes" id="UP000053890">
    <property type="component" value="Unassembled WGS sequence"/>
</dbReference>
<keyword evidence="9 11" id="KW-0472">Membrane</keyword>
<dbReference type="PANTHER" id="PTHR13032">
    <property type="entry name" value="MITOCHONDRIAL IMPORT INNER MEMBRANE TRANSLOCASE SUBUNIT TIM21"/>
    <property type="match status" value="1"/>
</dbReference>
<keyword evidence="6" id="KW-0809">Transit peptide</keyword>
<dbReference type="STRING" id="578459.A0A194S9G5"/>
<feature type="compositionally biased region" description="Low complexity" evidence="10">
    <location>
        <begin position="32"/>
        <end position="55"/>
    </location>
</feature>
<name>A0A194S9G5_RHOGW</name>
<reference evidence="12 13" key="1">
    <citation type="journal article" date="2015" name="Front. Microbiol.">
        <title>Genome sequence of the plant growth promoting endophytic yeast Rhodotorula graminis WP1.</title>
        <authorList>
            <person name="Firrincieli A."/>
            <person name="Otillar R."/>
            <person name="Salamov A."/>
            <person name="Schmutz J."/>
            <person name="Khan Z."/>
            <person name="Redman R.S."/>
            <person name="Fleck N.D."/>
            <person name="Lindquist E."/>
            <person name="Grigoriev I.V."/>
            <person name="Doty S.L."/>
        </authorList>
    </citation>
    <scope>NUCLEOTIDE SEQUENCE [LARGE SCALE GENOMIC DNA]</scope>
    <source>
        <strain evidence="12 13">WP1</strain>
    </source>
</reference>
<sequence length="401" mass="43252">MSAMASFVRPVVILRAAARPTRPSLPATAFARPLSSSTSSSSSRPAPSSSAPTSSDPHPYLSQLDRAGATSGGSGPNSGPSLGPFPLPHLEREARIHQSGQQWRQLGAGAKAKVAATQGASFVVVSFGAGLLVLVAYAFGSELFSEASPTRVFEDCVERVRADQELSTILPPPLSFHGSSSSTRMRRNRRISSSLSVDPRTGAETLFVRFYVEGTDPLAAEAQAGETWLDWAKRWIGPAVWEDSHRPGGYAPRLSNGLTEEEEEQRLERERRRAVDAERSKSWTGWATSKVGGVVGSMFGGLGGLRSGPGADGDAGPSGPGLFRRARKPRLGEYTTGEVVAELQKDPVSGHFVYQQLFVALPDTRTPNHYRHDIDTATVIPSQEKGLDRFRFWQRTKVVAQ</sequence>
<feature type="region of interest" description="Disordered" evidence="10">
    <location>
        <begin position="246"/>
        <end position="274"/>
    </location>
</feature>
<feature type="transmembrane region" description="Helical" evidence="11">
    <location>
        <begin position="120"/>
        <end position="140"/>
    </location>
</feature>
<dbReference type="OMA" id="PLVFHNH"/>
<proteinExistence type="inferred from homology"/>
<protein>
    <recommendedName>
        <fullName evidence="4">Mitochondrial import inner membrane translocase subunit TIM21</fullName>
    </recommendedName>
    <alternativeName>
        <fullName evidence="3">Mitochondrial import inner membrane translocase subunit Tim21</fullName>
    </alternativeName>
</protein>
<dbReference type="RefSeq" id="XP_018273286.1">
    <property type="nucleotide sequence ID" value="XM_018416208.1"/>
</dbReference>
<evidence type="ECO:0000256" key="10">
    <source>
        <dbReference type="SAM" id="MobiDB-lite"/>
    </source>
</evidence>
<comment type="subcellular location">
    <subcellularLocation>
        <location evidence="1">Mitochondrion membrane</location>
        <topology evidence="1">Single-pass membrane protein</topology>
    </subcellularLocation>
</comment>
<organism evidence="12 13">
    <name type="scientific">Rhodotorula graminis (strain WP1)</name>
    <dbReference type="NCBI Taxonomy" id="578459"/>
    <lineage>
        <taxon>Eukaryota</taxon>
        <taxon>Fungi</taxon>
        <taxon>Dikarya</taxon>
        <taxon>Basidiomycota</taxon>
        <taxon>Pucciniomycotina</taxon>
        <taxon>Microbotryomycetes</taxon>
        <taxon>Sporidiobolales</taxon>
        <taxon>Sporidiobolaceae</taxon>
        <taxon>Rhodotorula</taxon>
    </lineage>
</organism>
<evidence type="ECO:0000256" key="1">
    <source>
        <dbReference type="ARBA" id="ARBA00004304"/>
    </source>
</evidence>
<accession>A0A194S9G5</accession>
<dbReference type="OrthoDB" id="436405at2759"/>
<dbReference type="EMBL" id="KQ474075">
    <property type="protein sequence ID" value="KPV77237.1"/>
    <property type="molecule type" value="Genomic_DNA"/>
</dbReference>
<evidence type="ECO:0000256" key="7">
    <source>
        <dbReference type="ARBA" id="ARBA00022989"/>
    </source>
</evidence>
<evidence type="ECO:0000256" key="8">
    <source>
        <dbReference type="ARBA" id="ARBA00023128"/>
    </source>
</evidence>
<evidence type="ECO:0000256" key="4">
    <source>
        <dbReference type="ARBA" id="ARBA00020726"/>
    </source>
</evidence>
<dbReference type="InterPro" id="IPR038552">
    <property type="entry name" value="Tim21_IMS_sf"/>
</dbReference>
<evidence type="ECO:0000256" key="6">
    <source>
        <dbReference type="ARBA" id="ARBA00022946"/>
    </source>
</evidence>
<feature type="region of interest" description="Disordered" evidence="10">
    <location>
        <begin position="17"/>
        <end position="88"/>
    </location>
</feature>
<keyword evidence="5 11" id="KW-0812">Transmembrane</keyword>